<keyword evidence="2" id="KW-0378">Hydrolase</keyword>
<evidence type="ECO:0000313" key="2">
    <source>
        <dbReference type="EMBL" id="KAB8186358.1"/>
    </source>
</evidence>
<organism evidence="2 3">
    <name type="scientific">Microbispora catharanthi</name>
    <dbReference type="NCBI Taxonomy" id="1712871"/>
    <lineage>
        <taxon>Bacteria</taxon>
        <taxon>Bacillati</taxon>
        <taxon>Actinomycetota</taxon>
        <taxon>Actinomycetes</taxon>
        <taxon>Streptosporangiales</taxon>
        <taxon>Streptosporangiaceae</taxon>
        <taxon>Microbispora</taxon>
    </lineage>
</organism>
<dbReference type="InterPro" id="IPR027417">
    <property type="entry name" value="P-loop_NTPase"/>
</dbReference>
<evidence type="ECO:0000259" key="1">
    <source>
        <dbReference type="Pfam" id="PF00271"/>
    </source>
</evidence>
<dbReference type="InterPro" id="IPR001650">
    <property type="entry name" value="Helicase_C-like"/>
</dbReference>
<keyword evidence="2" id="KW-0067">ATP-binding</keyword>
<dbReference type="GO" id="GO:0004386">
    <property type="term" value="F:helicase activity"/>
    <property type="evidence" value="ECO:0007669"/>
    <property type="project" value="UniProtKB-KW"/>
</dbReference>
<dbReference type="Pfam" id="PF00271">
    <property type="entry name" value="Helicase_C"/>
    <property type="match status" value="1"/>
</dbReference>
<gene>
    <name evidence="2" type="ORF">FH610_005950</name>
</gene>
<dbReference type="AlphaFoldDB" id="A0A5N6C0S7"/>
<evidence type="ECO:0000313" key="3">
    <source>
        <dbReference type="Proteomes" id="UP000313066"/>
    </source>
</evidence>
<protein>
    <submittedName>
        <fullName evidence="2">DNA helicase</fullName>
    </submittedName>
</protein>
<keyword evidence="3" id="KW-1185">Reference proteome</keyword>
<dbReference type="CDD" id="cd18785">
    <property type="entry name" value="SF2_C"/>
    <property type="match status" value="1"/>
</dbReference>
<keyword evidence="2" id="KW-0347">Helicase</keyword>
<proteinExistence type="predicted"/>
<reference evidence="2 3" key="1">
    <citation type="submission" date="2019-10" db="EMBL/GenBank/DDBJ databases">
        <title>Nonomuraea sp. nov., isolated from Phyllanthus amarus.</title>
        <authorList>
            <person name="Klykleung N."/>
            <person name="Tanasupawat S."/>
        </authorList>
    </citation>
    <scope>NUCLEOTIDE SEQUENCE [LARGE SCALE GENOMIC DNA]</scope>
    <source>
        <strain evidence="2 3">CR1-09</strain>
    </source>
</reference>
<keyword evidence="2" id="KW-0547">Nucleotide-binding</keyword>
<name>A0A5N6C0S7_9ACTN</name>
<dbReference type="SUPFAM" id="SSF52540">
    <property type="entry name" value="P-loop containing nucleoside triphosphate hydrolases"/>
    <property type="match status" value="1"/>
</dbReference>
<feature type="domain" description="Helicase C-terminal" evidence="1">
    <location>
        <begin position="854"/>
        <end position="894"/>
    </location>
</feature>
<dbReference type="Proteomes" id="UP000313066">
    <property type="component" value="Unassembled WGS sequence"/>
</dbReference>
<dbReference type="Gene3D" id="3.40.50.300">
    <property type="entry name" value="P-loop containing nucleotide triphosphate hydrolases"/>
    <property type="match status" value="1"/>
</dbReference>
<comment type="caution">
    <text evidence="2">The sequence shown here is derived from an EMBL/GenBank/DDBJ whole genome shotgun (WGS) entry which is preliminary data.</text>
</comment>
<sequence>MASATNRRTRAFRLDWWVSVSFDKHYAFRQELVSRLEQDLIGPSGSTRETITDPPITKYAAGILFPQSQDVVADVNALDEEPENKHQSEVPDPAITMANIRYPSSMGMTFSVDIRAADSILVEVEAARYVPETTLEERRGRTGTVAEGSWRREPLSIAPRRIRVSAAFQDQIPLADDLELFVRVRPADSNMVSAVTLALSNKHRSAAKTADRDAMAFFQPRITVRGADGAAPFVERPSLGLATDADEELNSYRLLYRHAPTFATGHGCAVEWQPSEVAINDMTSITSTGWIRTTFVPEHDLRLADSNPTIDVRRLGMHHLATSSDAEVVSALKALTAGYREWIRLRAAQAESIATESLRKTAREHLDRCNAACDRMEAGIELLADTADPIPMEAFRLTNQAMAMQRSRTEWLRSSVRKSTSPDDKEGVWRPFQIAFILLSLRGLAERESADRDIADVLWFPTGGGKTEAYLGLIAFSTFLRRLRDPKDGGGVTVLMRYTLRLLTVQQFERAALLMCCMERLRRDRTDRLGWSEISIGMWVGRGSTPNTLDEAKRSLRKLAKNEVVQEENPVQLRSCSWCGTALDHYNYKVSDDRLVIACGTPGCDFADGLPIHVVDEVIYAARPTLIIATADKFAGLPWKPEIGHLFNHFSAEPPPELIIQDELHLISGPLGTLAGLYETAVDLIGCRPKVVASTATIRRAVHQGRALFDRQVEQFPPPGLDARDSYFSVETAPSRKASRLYVGLMAPATSQASLMVRTYAALLHHAQAIEGDDAVRDAYWTLLGYFNSLRVLGGAKLQVQDDVNDRLDLLSEGLPQKRRDIGRDIELTSREPSSAIPGHLQDMATPLPDALGVILATNMISVGVDVDRLGLMVMMGQPQSTSEYIQATSRVGRKWPGLVVTLFNAARSRDRSHYENFTAYHSALYRQVEATSVTPFSARARDRGLHAVVVGLARLLIPMARPKEAAALIAEFEEDLRNHCDEILARVERVAGQTERDMAAKQIDEIIARWREAAEADPELKYGTYRQPGLLVDAGRWDESDDQLAYSFETLWSLRDVDVESTLYLDRGTR</sequence>
<accession>A0A5N6C0S7</accession>
<dbReference type="EMBL" id="VDMA02000003">
    <property type="protein sequence ID" value="KAB8186358.1"/>
    <property type="molecule type" value="Genomic_DNA"/>
</dbReference>